<proteinExistence type="predicted"/>
<dbReference type="EMBL" id="CP003219">
    <property type="protein sequence ID" value="AEW94122.1"/>
    <property type="molecule type" value="Genomic_DNA"/>
</dbReference>
<dbReference type="RefSeq" id="WP_014142514.1">
    <property type="nucleotide sequence ID" value="NC_016111.1"/>
</dbReference>
<accession>G8WQ62</accession>
<dbReference type="eggNOG" id="ENOG5033QES">
    <property type="taxonomic scope" value="Bacteria"/>
</dbReference>
<dbReference type="AlphaFoldDB" id="F8JR30"/>
<reference evidence="2" key="1">
    <citation type="submission" date="2011-12" db="EMBL/GenBank/DDBJ databases">
        <title>Complete genome sequence of Streptomyces cattleya strain DSM 46488.</title>
        <authorList>
            <person name="Ou H.-Y."/>
            <person name="Li P."/>
            <person name="Zhao C."/>
            <person name="O'Hagan D."/>
            <person name="Deng Z."/>
        </authorList>
    </citation>
    <scope>NUCLEOTIDE SEQUENCE [LARGE SCALE GENOMIC DNA]</scope>
    <source>
        <strain evidence="2">ATCC 35852 / DSM 46488 / JCM 4925 / NBRC 14057 / NRRL 8057</strain>
    </source>
</reference>
<evidence type="ECO:0000313" key="1">
    <source>
        <dbReference type="EMBL" id="AEW94122.1"/>
    </source>
</evidence>
<dbReference type="KEGG" id="sct:SCAT_1756"/>
<evidence type="ECO:0000313" key="2">
    <source>
        <dbReference type="Proteomes" id="UP000007842"/>
    </source>
</evidence>
<dbReference type="Proteomes" id="UP000007842">
    <property type="component" value="Chromosome"/>
</dbReference>
<sequence length="321" mass="34666">MSHESTPSGPCHLVHLERTRRTVMSARELRAHGMTGRALAERTRPGGPWRELLPQVYLLHEGPASGEEWLRAALLYAGRPPRGQEGGGEAMLTGPAALALHGFASVPEPPGLGRIDVLVPRRRRLRDTGPVRLRRAPVLPRPVTVAGLPCAPVPRALADAVEQATDTRTVRTLLVESVRDGHCEAARLVRELTVAGLLERPHVTAAVAALHAEARSAAEGLLYEMVSRYGLPDPVWNVELRLPGGPAVAVVDAYWPQQAVAVVLDGRGVRHDELERLGVTVVTAPVRRLRGSAAWQAAAVRTALVAAEDREPHAYLVVLPR</sequence>
<name>F8JR30_STREN</name>
<dbReference type="OrthoDB" id="4870610at2"/>
<gene>
    <name evidence="1" type="ordered locus">SCATT_17510</name>
</gene>
<organism evidence="1 2">
    <name type="scientific">Streptantibioticus cattleyicolor (strain ATCC 35852 / DSM 46488 / JCM 4925 / NBRC 14057 / NRRL 8057)</name>
    <name type="common">Streptomyces cattleya</name>
    <dbReference type="NCBI Taxonomy" id="1003195"/>
    <lineage>
        <taxon>Bacteria</taxon>
        <taxon>Bacillati</taxon>
        <taxon>Actinomycetota</taxon>
        <taxon>Actinomycetes</taxon>
        <taxon>Kitasatosporales</taxon>
        <taxon>Streptomycetaceae</taxon>
        <taxon>Streptantibioticus</taxon>
    </lineage>
</organism>
<keyword evidence="2" id="KW-1185">Reference proteome</keyword>
<dbReference type="HOGENOM" id="CLU_070742_1_0_11"/>
<accession>F8JR30</accession>
<dbReference type="PATRIC" id="fig|1003195.11.peg.3298"/>
<dbReference type="STRING" id="1003195.SCATT_17510"/>
<evidence type="ECO:0008006" key="3">
    <source>
        <dbReference type="Google" id="ProtNLM"/>
    </source>
</evidence>
<protein>
    <recommendedName>
        <fullName evidence="3">Transcriptional regulator</fullName>
    </recommendedName>
</protein>
<dbReference type="KEGG" id="scy:SCATT_17510"/>